<dbReference type="Pfam" id="PF24621">
    <property type="entry name" value="DHQS_C"/>
    <property type="match status" value="1"/>
</dbReference>
<evidence type="ECO:0000313" key="10">
    <source>
        <dbReference type="Proteomes" id="UP000319342"/>
    </source>
</evidence>
<dbReference type="GO" id="GO:0009073">
    <property type="term" value="P:aromatic amino acid family biosynthetic process"/>
    <property type="evidence" value="ECO:0007669"/>
    <property type="project" value="InterPro"/>
</dbReference>
<dbReference type="Pfam" id="PF01761">
    <property type="entry name" value="DHQ_synthase"/>
    <property type="match status" value="1"/>
</dbReference>
<dbReference type="EMBL" id="CP036290">
    <property type="protein sequence ID" value="QDU84381.1"/>
    <property type="molecule type" value="Genomic_DNA"/>
</dbReference>
<dbReference type="InterPro" id="IPR030960">
    <property type="entry name" value="DHQS/DOIS_N"/>
</dbReference>
<feature type="domain" description="3-dehydroquinate synthase N-terminal" evidence="7">
    <location>
        <begin position="74"/>
        <end position="180"/>
    </location>
</feature>
<dbReference type="EC" id="4.2.3.4" evidence="9"/>
<keyword evidence="4" id="KW-0520">NAD</keyword>
<evidence type="ECO:0000256" key="6">
    <source>
        <dbReference type="ARBA" id="ARBA00023285"/>
    </source>
</evidence>
<name>A0A518CYR9_9BACT</name>
<evidence type="ECO:0000259" key="8">
    <source>
        <dbReference type="Pfam" id="PF24621"/>
    </source>
</evidence>
<dbReference type="InterPro" id="IPR056179">
    <property type="entry name" value="DHQS_C"/>
</dbReference>
<accession>A0A518CYR9</accession>
<keyword evidence="10" id="KW-1185">Reference proteome</keyword>
<dbReference type="PIRSF" id="PIRSF001455">
    <property type="entry name" value="DHQ_synth"/>
    <property type="match status" value="1"/>
</dbReference>
<dbReference type="Gene3D" id="3.40.50.1970">
    <property type="match status" value="1"/>
</dbReference>
<dbReference type="PANTHER" id="PTHR43622:SF1">
    <property type="entry name" value="3-DEHYDROQUINATE SYNTHASE"/>
    <property type="match status" value="1"/>
</dbReference>
<dbReference type="OrthoDB" id="9806583at2"/>
<evidence type="ECO:0000313" key="9">
    <source>
        <dbReference type="EMBL" id="QDU84381.1"/>
    </source>
</evidence>
<feature type="domain" description="3-dehydroquinate synthase C-terminal" evidence="8">
    <location>
        <begin position="186"/>
        <end position="328"/>
    </location>
</feature>
<protein>
    <submittedName>
        <fullName evidence="9">3-dehydroquinate synthase</fullName>
        <ecNumber evidence="9">4.2.3.4</ecNumber>
    </submittedName>
</protein>
<dbReference type="CDD" id="cd08195">
    <property type="entry name" value="DHQS"/>
    <property type="match status" value="1"/>
</dbReference>
<dbReference type="GO" id="GO:0003856">
    <property type="term" value="F:3-dehydroquinate synthase activity"/>
    <property type="evidence" value="ECO:0007669"/>
    <property type="project" value="UniProtKB-EC"/>
</dbReference>
<evidence type="ECO:0000256" key="4">
    <source>
        <dbReference type="ARBA" id="ARBA00023027"/>
    </source>
</evidence>
<sequence>METDPLASPNLDATYAFTRTTSTRVVVGRGVEGRIAELVGALDPDGVVVIHDRNVTPLGERIAAAVGARLRLPVVGGEDLKRLQMVGHLSQALSDGGATRRTVLVGVGGGTVTDVVGLVASLHLRGLPLVLCPTTTLGMGDAALGGKSGVDHAGLKNVIGTFRQPDAVLADVDWLATLLDVHYGEGLAEYVKQAAVLDAAGFERLEELADGLRARDPEAVTEAVTLAVRTKMEVVVADEVEGDRRRWLNFGHTIGHALESAAGMSLRHGRAVAMGMLAECRAASDRTPGDVSERIDALLGRLGLATAIPSHLCDVDRLWNLAQQDKKATSSSVPMVVPSRIGAGVLVELTRERLERALA</sequence>
<keyword evidence="5 9" id="KW-0456">Lyase</keyword>
<comment type="cofactor">
    <cofactor evidence="2">
        <name>Co(2+)</name>
        <dbReference type="ChEBI" id="CHEBI:48828"/>
    </cofactor>
</comment>
<dbReference type="Proteomes" id="UP000319342">
    <property type="component" value="Chromosome"/>
</dbReference>
<evidence type="ECO:0000256" key="1">
    <source>
        <dbReference type="ARBA" id="ARBA00001911"/>
    </source>
</evidence>
<evidence type="ECO:0000256" key="2">
    <source>
        <dbReference type="ARBA" id="ARBA00001941"/>
    </source>
</evidence>
<dbReference type="RefSeq" id="WP_145185795.1">
    <property type="nucleotide sequence ID" value="NZ_CP036290.1"/>
</dbReference>
<proteinExistence type="predicted"/>
<dbReference type="GO" id="GO:0046872">
    <property type="term" value="F:metal ion binding"/>
    <property type="evidence" value="ECO:0007669"/>
    <property type="project" value="UniProtKB-KW"/>
</dbReference>
<dbReference type="AlphaFoldDB" id="A0A518CYR9"/>
<keyword evidence="3" id="KW-0479">Metal-binding</keyword>
<dbReference type="InterPro" id="IPR050071">
    <property type="entry name" value="Dehydroquinate_synthase"/>
</dbReference>
<dbReference type="SUPFAM" id="SSF56796">
    <property type="entry name" value="Dehydroquinate synthase-like"/>
    <property type="match status" value="1"/>
</dbReference>
<evidence type="ECO:0000256" key="5">
    <source>
        <dbReference type="ARBA" id="ARBA00023239"/>
    </source>
</evidence>
<evidence type="ECO:0000256" key="3">
    <source>
        <dbReference type="ARBA" id="ARBA00022723"/>
    </source>
</evidence>
<gene>
    <name evidence="9" type="primary">aroB</name>
    <name evidence="9" type="ORF">Pla163_14880</name>
</gene>
<organism evidence="9 10">
    <name type="scientific">Rohdeia mirabilis</name>
    <dbReference type="NCBI Taxonomy" id="2528008"/>
    <lineage>
        <taxon>Bacteria</taxon>
        <taxon>Pseudomonadati</taxon>
        <taxon>Planctomycetota</taxon>
        <taxon>Planctomycetia</taxon>
        <taxon>Planctomycetia incertae sedis</taxon>
        <taxon>Rohdeia</taxon>
    </lineage>
</organism>
<comment type="cofactor">
    <cofactor evidence="1">
        <name>NAD(+)</name>
        <dbReference type="ChEBI" id="CHEBI:57540"/>
    </cofactor>
</comment>
<dbReference type="Gene3D" id="1.20.1090.10">
    <property type="entry name" value="Dehydroquinate synthase-like - alpha domain"/>
    <property type="match status" value="1"/>
</dbReference>
<keyword evidence="6" id="KW-0170">Cobalt</keyword>
<dbReference type="PANTHER" id="PTHR43622">
    <property type="entry name" value="3-DEHYDROQUINATE SYNTHASE"/>
    <property type="match status" value="1"/>
</dbReference>
<evidence type="ECO:0000259" key="7">
    <source>
        <dbReference type="Pfam" id="PF01761"/>
    </source>
</evidence>
<dbReference type="InterPro" id="IPR030963">
    <property type="entry name" value="DHQ_synth_fam"/>
</dbReference>
<reference evidence="9 10" key="1">
    <citation type="submission" date="2019-02" db="EMBL/GenBank/DDBJ databases">
        <title>Deep-cultivation of Planctomycetes and their phenomic and genomic characterization uncovers novel biology.</title>
        <authorList>
            <person name="Wiegand S."/>
            <person name="Jogler M."/>
            <person name="Boedeker C."/>
            <person name="Pinto D."/>
            <person name="Vollmers J."/>
            <person name="Rivas-Marin E."/>
            <person name="Kohn T."/>
            <person name="Peeters S.H."/>
            <person name="Heuer A."/>
            <person name="Rast P."/>
            <person name="Oberbeckmann S."/>
            <person name="Bunk B."/>
            <person name="Jeske O."/>
            <person name="Meyerdierks A."/>
            <person name="Storesund J.E."/>
            <person name="Kallscheuer N."/>
            <person name="Luecker S."/>
            <person name="Lage O.M."/>
            <person name="Pohl T."/>
            <person name="Merkel B.J."/>
            <person name="Hornburger P."/>
            <person name="Mueller R.-W."/>
            <person name="Bruemmer F."/>
            <person name="Labrenz M."/>
            <person name="Spormann A.M."/>
            <person name="Op den Camp H."/>
            <person name="Overmann J."/>
            <person name="Amann R."/>
            <person name="Jetten M.S.M."/>
            <person name="Mascher T."/>
            <person name="Medema M.H."/>
            <person name="Devos D.P."/>
            <person name="Kaster A.-K."/>
            <person name="Ovreas L."/>
            <person name="Rohde M."/>
            <person name="Galperin M.Y."/>
            <person name="Jogler C."/>
        </authorList>
    </citation>
    <scope>NUCLEOTIDE SEQUENCE [LARGE SCALE GENOMIC DNA]</scope>
    <source>
        <strain evidence="9 10">Pla163</strain>
    </source>
</reference>